<feature type="region of interest" description="Disordered" evidence="1">
    <location>
        <begin position="1"/>
        <end position="54"/>
    </location>
</feature>
<dbReference type="Proteomes" id="UP000547976">
    <property type="component" value="Unassembled WGS sequence"/>
</dbReference>
<organism evidence="2 3">
    <name type="scientific">Gibberella subglutinans</name>
    <name type="common">Fusarium subglutinans</name>
    <dbReference type="NCBI Taxonomy" id="42677"/>
    <lineage>
        <taxon>Eukaryota</taxon>
        <taxon>Fungi</taxon>
        <taxon>Dikarya</taxon>
        <taxon>Ascomycota</taxon>
        <taxon>Pezizomycotina</taxon>
        <taxon>Sordariomycetes</taxon>
        <taxon>Hypocreomycetidae</taxon>
        <taxon>Hypocreales</taxon>
        <taxon>Nectriaceae</taxon>
        <taxon>Fusarium</taxon>
        <taxon>Fusarium fujikuroi species complex</taxon>
    </lineage>
</organism>
<feature type="compositionally biased region" description="Basic residues" evidence="1">
    <location>
        <begin position="1"/>
        <end position="11"/>
    </location>
</feature>
<dbReference type="EMBL" id="JAAOAV010000159">
    <property type="protein sequence ID" value="KAF5593382.1"/>
    <property type="molecule type" value="Genomic_DNA"/>
</dbReference>
<sequence>MPLSLLKKKLGRSLSTAHPPPEPYAKKSRQCENEKVSRSVAEMPERTPVAPIPRHHCTAGTPLLVVAQII</sequence>
<comment type="caution">
    <text evidence="2">The sequence shown here is derived from an EMBL/GenBank/DDBJ whole genome shotgun (WGS) entry which is preliminary data.</text>
</comment>
<accession>A0A8H5PAZ7</accession>
<evidence type="ECO:0000256" key="1">
    <source>
        <dbReference type="SAM" id="MobiDB-lite"/>
    </source>
</evidence>
<gene>
    <name evidence="2" type="ORF">FSUBG_9891</name>
</gene>
<reference evidence="2 3" key="1">
    <citation type="submission" date="2020-05" db="EMBL/GenBank/DDBJ databases">
        <title>Identification and distribution of gene clusters putatively required for synthesis of sphingolipid metabolism inhibitors in phylogenetically diverse species of the filamentous fungus Fusarium.</title>
        <authorList>
            <person name="Kim H.-S."/>
            <person name="Busman M."/>
            <person name="Brown D.W."/>
            <person name="Divon H."/>
            <person name="Uhlig S."/>
            <person name="Proctor R.H."/>
        </authorList>
    </citation>
    <scope>NUCLEOTIDE SEQUENCE [LARGE SCALE GENOMIC DNA]</scope>
    <source>
        <strain evidence="2 3">NRRL 66333</strain>
    </source>
</reference>
<dbReference type="AlphaFoldDB" id="A0A8H5PAZ7"/>
<keyword evidence="3" id="KW-1185">Reference proteome</keyword>
<dbReference type="GeneID" id="59323170"/>
<proteinExistence type="predicted"/>
<evidence type="ECO:0000313" key="2">
    <source>
        <dbReference type="EMBL" id="KAF5593382.1"/>
    </source>
</evidence>
<protein>
    <submittedName>
        <fullName evidence="2">Uncharacterized protein</fullName>
    </submittedName>
</protein>
<dbReference type="RefSeq" id="XP_036534651.1">
    <property type="nucleotide sequence ID" value="XM_036688452.1"/>
</dbReference>
<name>A0A8H5PAZ7_GIBSU</name>
<evidence type="ECO:0000313" key="3">
    <source>
        <dbReference type="Proteomes" id="UP000547976"/>
    </source>
</evidence>
<dbReference type="OrthoDB" id="10602179at2759"/>